<evidence type="ECO:0000313" key="5">
    <source>
        <dbReference type="Proteomes" id="UP000297918"/>
    </source>
</evidence>
<reference evidence="3" key="1">
    <citation type="submission" date="2018-10" db="EMBL/GenBank/DDBJ databases">
        <authorList>
            <person name="Vincent A.T."/>
            <person name="Schiettekatte O."/>
            <person name="Bourhy P."/>
            <person name="Veyrier F.J."/>
            <person name="Picardeau M."/>
        </authorList>
    </citation>
    <scope>NUCLEOTIDE SEQUENCE</scope>
    <source>
        <strain evidence="3">201800281</strain>
    </source>
</reference>
<feature type="domain" description="DUF1554" evidence="1">
    <location>
        <begin position="9"/>
        <end position="140"/>
    </location>
</feature>
<evidence type="ECO:0000313" key="3">
    <source>
        <dbReference type="EMBL" id="TGK94303.1"/>
    </source>
</evidence>
<dbReference type="EMBL" id="RQFL01000009">
    <property type="protein sequence ID" value="TGK94303.1"/>
    <property type="molecule type" value="Genomic_DNA"/>
</dbReference>
<keyword evidence="5" id="KW-1185">Reference proteome</keyword>
<dbReference type="SUPFAM" id="SSF56436">
    <property type="entry name" value="C-type lectin-like"/>
    <property type="match status" value="1"/>
</dbReference>
<dbReference type="OrthoDB" id="324949at2"/>
<evidence type="ECO:0000313" key="4">
    <source>
        <dbReference type="Proteomes" id="UP000297394"/>
    </source>
</evidence>
<dbReference type="AlphaFoldDB" id="A0A4R9IS08"/>
<reference evidence="4 5" key="2">
    <citation type="journal article" date="2019" name="PLoS Negl. Trop. Dis.">
        <title>Revisiting the worldwide diversity of Leptospira species in the environment.</title>
        <authorList>
            <person name="Vincent A.T."/>
            <person name="Schiettekatte O."/>
            <person name="Bourhy P."/>
            <person name="Veyrier F.J."/>
            <person name="Picardeau M."/>
        </authorList>
    </citation>
    <scope>NUCLEOTIDE SEQUENCE [LARGE SCALE GENOMIC DNA]</scope>
    <source>
        <strain evidence="2 4">201800280</strain>
        <strain evidence="5">201800281</strain>
    </source>
</reference>
<dbReference type="InterPro" id="IPR016187">
    <property type="entry name" value="CTDL_fold"/>
</dbReference>
<evidence type="ECO:0000259" key="1">
    <source>
        <dbReference type="Pfam" id="PF07588"/>
    </source>
</evidence>
<dbReference type="Proteomes" id="UP000297394">
    <property type="component" value="Unassembled WGS sequence"/>
</dbReference>
<evidence type="ECO:0000313" key="2">
    <source>
        <dbReference type="EMBL" id="TGK82955.1"/>
    </source>
</evidence>
<gene>
    <name evidence="2" type="ORF">EHQ23_15590</name>
    <name evidence="3" type="ORF">EHQ26_03410</name>
</gene>
<name>A0A4R9IS08_9LEPT</name>
<protein>
    <submittedName>
        <fullName evidence="2">DUF1554 domain-containing protein</fullName>
    </submittedName>
</protein>
<proteinExistence type="predicted"/>
<dbReference type="Pfam" id="PF07588">
    <property type="entry name" value="DUF1554"/>
    <property type="match status" value="1"/>
</dbReference>
<accession>A0A4R9IS08</accession>
<dbReference type="EMBL" id="RQFM01000023">
    <property type="protein sequence ID" value="TGK82955.1"/>
    <property type="molecule type" value="Genomic_DNA"/>
</dbReference>
<dbReference type="InterPro" id="IPR011448">
    <property type="entry name" value="DUF1554"/>
</dbReference>
<organism evidence="2 4">
    <name type="scientific">Leptospira bourretii</name>
    <dbReference type="NCBI Taxonomy" id="2484962"/>
    <lineage>
        <taxon>Bacteria</taxon>
        <taxon>Pseudomonadati</taxon>
        <taxon>Spirochaetota</taxon>
        <taxon>Spirochaetia</taxon>
        <taxon>Leptospirales</taxon>
        <taxon>Leptospiraceae</taxon>
        <taxon>Leptospira</taxon>
    </lineage>
</organism>
<dbReference type="InterPro" id="IPR016186">
    <property type="entry name" value="C-type_lectin-like/link_sf"/>
</dbReference>
<dbReference type="Proteomes" id="UP000297918">
    <property type="component" value="Unassembled WGS sequence"/>
</dbReference>
<sequence>MFVSLANATLNAGVSGLDSQCASDTNKPSGGATYKAMVADGTNRIACTTPNCATGGTSEHTNWIFKPNKEYRRSDGTTIIGTTTANGVFSFPLTNEVQTSVVGTNSTVTGLNTNWTSSANDCNNFANTGANTSNGLHDDKTNLLLSVGTSGCGNTMKIICVEQ</sequence>
<comment type="caution">
    <text evidence="2">The sequence shown here is derived from an EMBL/GenBank/DDBJ whole genome shotgun (WGS) entry which is preliminary data.</text>
</comment>
<dbReference type="Gene3D" id="3.10.100.10">
    <property type="entry name" value="Mannose-Binding Protein A, subunit A"/>
    <property type="match status" value="1"/>
</dbReference>